<accession>A0ABM1RVI1</accession>
<feature type="compositionally biased region" description="Acidic residues" evidence="1">
    <location>
        <begin position="45"/>
        <end position="63"/>
    </location>
</feature>
<feature type="compositionally biased region" description="Polar residues" evidence="1">
    <location>
        <begin position="87"/>
        <end position="105"/>
    </location>
</feature>
<feature type="region of interest" description="Disordered" evidence="1">
    <location>
        <begin position="1"/>
        <end position="115"/>
    </location>
</feature>
<reference evidence="3" key="1">
    <citation type="submission" date="2025-08" db="UniProtKB">
        <authorList>
            <consortium name="RefSeq"/>
        </authorList>
    </citation>
    <scope>IDENTIFICATION</scope>
    <source>
        <tissue evidence="3">Muscle</tissue>
    </source>
</reference>
<evidence type="ECO:0000256" key="1">
    <source>
        <dbReference type="SAM" id="MobiDB-lite"/>
    </source>
</evidence>
<name>A0ABM1RVI1_LIMPO</name>
<gene>
    <name evidence="3" type="primary">LOC111083282</name>
</gene>
<evidence type="ECO:0000313" key="3">
    <source>
        <dbReference type="RefSeq" id="XP_022235386.1"/>
    </source>
</evidence>
<sequence length="261" mass="29690">MDRNIPDVRNIFYNPKKDSPPYGLQEVCEYDCSPGSRRKRRDFDGIPDEFLEEDTREVIDDEQERSGIENSNLENKKSKTKKKNKSYTDVNCTSSDYNKNSTNKNGDCGSYGTKTLTDKDIRHLERHLSMKKTIRKQISRNLAQAFVEDPNAIQSDSPSGGSASADQQSGKSTNRSFTLTRAKVTKSEQNVLDMLRETRDNPQSGHSSPSNPSPCEEQKRHSRQNGAPHMNDYTSESKENAASGDRFSFWKMFSIWGRGKR</sequence>
<proteinExistence type="predicted"/>
<dbReference type="Proteomes" id="UP000694941">
    <property type="component" value="Unplaced"/>
</dbReference>
<protein>
    <submittedName>
        <fullName evidence="3">Uncharacterized protein LOC111083282</fullName>
    </submittedName>
</protein>
<feature type="compositionally biased region" description="Low complexity" evidence="1">
    <location>
        <begin position="154"/>
        <end position="172"/>
    </location>
</feature>
<keyword evidence="2" id="KW-1185">Reference proteome</keyword>
<dbReference type="RefSeq" id="XP_022235386.1">
    <property type="nucleotide sequence ID" value="XM_022379678.1"/>
</dbReference>
<dbReference type="GeneID" id="111083282"/>
<organism evidence="2 3">
    <name type="scientific">Limulus polyphemus</name>
    <name type="common">Atlantic horseshoe crab</name>
    <dbReference type="NCBI Taxonomy" id="6850"/>
    <lineage>
        <taxon>Eukaryota</taxon>
        <taxon>Metazoa</taxon>
        <taxon>Ecdysozoa</taxon>
        <taxon>Arthropoda</taxon>
        <taxon>Chelicerata</taxon>
        <taxon>Merostomata</taxon>
        <taxon>Xiphosura</taxon>
        <taxon>Limulidae</taxon>
        <taxon>Limulus</taxon>
    </lineage>
</organism>
<feature type="compositionally biased region" description="Polar residues" evidence="1">
    <location>
        <begin position="201"/>
        <end position="210"/>
    </location>
</feature>
<evidence type="ECO:0000313" key="2">
    <source>
        <dbReference type="Proteomes" id="UP000694941"/>
    </source>
</evidence>
<feature type="region of interest" description="Disordered" evidence="1">
    <location>
        <begin position="151"/>
        <end position="244"/>
    </location>
</feature>